<organism evidence="11 12">
    <name type="scientific">Acrodontium crateriforme</name>
    <dbReference type="NCBI Taxonomy" id="150365"/>
    <lineage>
        <taxon>Eukaryota</taxon>
        <taxon>Fungi</taxon>
        <taxon>Dikarya</taxon>
        <taxon>Ascomycota</taxon>
        <taxon>Pezizomycotina</taxon>
        <taxon>Dothideomycetes</taxon>
        <taxon>Dothideomycetidae</taxon>
        <taxon>Mycosphaerellales</taxon>
        <taxon>Teratosphaeriaceae</taxon>
        <taxon>Acrodontium</taxon>
    </lineage>
</organism>
<dbReference type="Proteomes" id="UP001303373">
    <property type="component" value="Chromosome 1"/>
</dbReference>
<dbReference type="Pfam" id="PF07915">
    <property type="entry name" value="PRKCSH"/>
    <property type="match status" value="1"/>
</dbReference>
<evidence type="ECO:0000313" key="11">
    <source>
        <dbReference type="EMBL" id="WPG97339.1"/>
    </source>
</evidence>
<keyword evidence="7" id="KW-0472">Membrane</keyword>
<name>A0AAQ3LWW0_9PEZI</name>
<comment type="function">
    <text evidence="7">Lectin involved in the quality control of the secretory pathway. As a member of the endoplasmic reticulum-associated degradation lumenal (ERAD-L) surveillance system, targets misfolded endoplasmic reticulum lumenal glycoproteins for degradation.</text>
</comment>
<dbReference type="GO" id="GO:0030970">
    <property type="term" value="P:retrograde protein transport, ER to cytosol"/>
    <property type="evidence" value="ECO:0007669"/>
    <property type="project" value="TreeGrafter"/>
</dbReference>
<gene>
    <name evidence="11" type="ORF">R9X50_00011300</name>
</gene>
<reference evidence="11 12" key="1">
    <citation type="submission" date="2023-11" db="EMBL/GenBank/DDBJ databases">
        <title>An acidophilic fungus is an integral part of prey digestion in a carnivorous sundew plant.</title>
        <authorList>
            <person name="Tsai I.J."/>
        </authorList>
    </citation>
    <scope>NUCLEOTIDE SEQUENCE [LARGE SCALE GENOMIC DNA]</scope>
    <source>
        <strain evidence="11">169a</strain>
    </source>
</reference>
<evidence type="ECO:0000256" key="2">
    <source>
        <dbReference type="ARBA" id="ARBA00009918"/>
    </source>
</evidence>
<keyword evidence="6" id="KW-1015">Disulfide bond</keyword>
<evidence type="ECO:0000256" key="5">
    <source>
        <dbReference type="ARBA" id="ARBA00022824"/>
    </source>
</evidence>
<dbReference type="InterPro" id="IPR009011">
    <property type="entry name" value="Man6P_isomerase_rcpt-bd_dom_sf"/>
</dbReference>
<dbReference type="SUPFAM" id="SSF50911">
    <property type="entry name" value="Mannose 6-phosphate receptor domain"/>
    <property type="match status" value="1"/>
</dbReference>
<evidence type="ECO:0000256" key="9">
    <source>
        <dbReference type="SAM" id="SignalP"/>
    </source>
</evidence>
<dbReference type="PANTHER" id="PTHR15414">
    <property type="entry name" value="OS-9-RELATED"/>
    <property type="match status" value="1"/>
</dbReference>
<keyword evidence="5 7" id="KW-0256">Endoplasmic reticulum</keyword>
<comment type="similarity">
    <text evidence="2 7">Belongs to the OS-9 family.</text>
</comment>
<evidence type="ECO:0000256" key="6">
    <source>
        <dbReference type="ARBA" id="ARBA00023157"/>
    </source>
</evidence>
<feature type="domain" description="MRH" evidence="10">
    <location>
        <begin position="164"/>
        <end position="319"/>
    </location>
</feature>
<evidence type="ECO:0000256" key="1">
    <source>
        <dbReference type="ARBA" id="ARBA00004367"/>
    </source>
</evidence>
<dbReference type="AlphaFoldDB" id="A0AAQ3LWW0"/>
<sequence length="577" mass="64562">MKHFFALPALLRPALLLASASQHSFSVNDDLLAYPQYEVHFPPKDYILDSEAAKRMKRDHFRDTNVPTSSDSEPSQQVGHYKPTTSPHDEQDGDTGSDADRHKVEYEYMVLEQQRYLCAIPQIEKPIMSRHEAPPNATLAKVEEQKELARATYHGWELMEEMSGECVYFFGGWWSYRFCYGQGVKQFHQMPRARGTPAYPPLEDPSIPGFELGLYKGQKSEDAVVDDEEAKTTETGVDVGTGTTKTSVGSGELVQRGDSRYLVQRLDGGTTCDLTGKPRKIEVQFHCNPQMIGERITMIKEIATCAYQMVIQTSRLCKDVAFQPPQKDIPNIVSCSRVLSQDEIAAYEDDLAVFELEERKAEEAAQAFETTKNTLAEELAINPEEFDTWLTPESVLIGDIKVGGHALVPEGHTIEKSTIVGGGKHKYLETVASSKGDRISEAKVKKLGLHSKDQIDKLCEAMQKQAGGKPWRLDLYETPRGKEFRGIFGDDIEDEETKGAKRTESDEKSGEAKAIEQGEKPSLKKGEKPSTKKSDKVTGKMSETKGTKKSGGKQITKQRTEESDQGSEEEYFKHEEL</sequence>
<proteinExistence type="inferred from homology"/>
<dbReference type="Gene3D" id="2.70.130.10">
    <property type="entry name" value="Mannose-6-phosphate receptor binding domain"/>
    <property type="match status" value="1"/>
</dbReference>
<accession>A0AAQ3LWW0</accession>
<dbReference type="InterPro" id="IPR045149">
    <property type="entry name" value="OS-9-like"/>
</dbReference>
<evidence type="ECO:0000259" key="10">
    <source>
        <dbReference type="PROSITE" id="PS51914"/>
    </source>
</evidence>
<feature type="compositionally biased region" description="Basic and acidic residues" evidence="8">
    <location>
        <begin position="497"/>
        <end position="546"/>
    </location>
</feature>
<dbReference type="GO" id="GO:0005788">
    <property type="term" value="C:endoplasmic reticulum lumen"/>
    <property type="evidence" value="ECO:0007669"/>
    <property type="project" value="UniProtKB-UniRule"/>
</dbReference>
<keyword evidence="12" id="KW-1185">Reference proteome</keyword>
<evidence type="ECO:0000256" key="4">
    <source>
        <dbReference type="ARBA" id="ARBA00022734"/>
    </source>
</evidence>
<evidence type="ECO:0000256" key="8">
    <source>
        <dbReference type="SAM" id="MobiDB-lite"/>
    </source>
</evidence>
<comment type="subcellular location">
    <subcellularLocation>
        <location evidence="1 7">Endoplasmic reticulum membrane</location>
        <topology evidence="1 7">Peripheral membrane protein</topology>
        <orientation evidence="1 7">Lumenal side</orientation>
    </subcellularLocation>
</comment>
<dbReference type="InterPro" id="IPR044865">
    <property type="entry name" value="MRH_dom"/>
</dbReference>
<dbReference type="PROSITE" id="PS51914">
    <property type="entry name" value="MRH"/>
    <property type="match status" value="1"/>
</dbReference>
<feature type="region of interest" description="Disordered" evidence="8">
    <location>
        <begin position="485"/>
        <end position="577"/>
    </location>
</feature>
<evidence type="ECO:0000313" key="12">
    <source>
        <dbReference type="Proteomes" id="UP001303373"/>
    </source>
</evidence>
<feature type="compositionally biased region" description="Polar residues" evidence="8">
    <location>
        <begin position="65"/>
        <end position="86"/>
    </location>
</feature>
<dbReference type="PANTHER" id="PTHR15414:SF0">
    <property type="entry name" value="ENDOPLASMIC RETICULUM LECTIN 1"/>
    <property type="match status" value="1"/>
</dbReference>
<dbReference type="GO" id="GO:0005789">
    <property type="term" value="C:endoplasmic reticulum membrane"/>
    <property type="evidence" value="ECO:0007669"/>
    <property type="project" value="UniProtKB-SubCell"/>
</dbReference>
<keyword evidence="3 9" id="KW-0732">Signal</keyword>
<dbReference type="EMBL" id="CP138580">
    <property type="protein sequence ID" value="WPG97339.1"/>
    <property type="molecule type" value="Genomic_DNA"/>
</dbReference>
<feature type="compositionally biased region" description="Low complexity" evidence="8">
    <location>
        <begin position="233"/>
        <end position="245"/>
    </location>
</feature>
<feature type="region of interest" description="Disordered" evidence="8">
    <location>
        <begin position="223"/>
        <end position="245"/>
    </location>
</feature>
<keyword evidence="4 7" id="KW-0430">Lectin</keyword>
<dbReference type="GO" id="GO:0030246">
    <property type="term" value="F:carbohydrate binding"/>
    <property type="evidence" value="ECO:0007669"/>
    <property type="project" value="UniProtKB-UniRule"/>
</dbReference>
<evidence type="ECO:0000256" key="3">
    <source>
        <dbReference type="ARBA" id="ARBA00022729"/>
    </source>
</evidence>
<feature type="signal peptide" evidence="9">
    <location>
        <begin position="1"/>
        <end position="20"/>
    </location>
</feature>
<feature type="chain" id="PRO_5042947645" description="Endoplasmic reticulum lectin" evidence="9">
    <location>
        <begin position="21"/>
        <end position="577"/>
    </location>
</feature>
<dbReference type="GO" id="GO:0030968">
    <property type="term" value="P:endoplasmic reticulum unfolded protein response"/>
    <property type="evidence" value="ECO:0007669"/>
    <property type="project" value="UniProtKB-UniRule"/>
</dbReference>
<feature type="region of interest" description="Disordered" evidence="8">
    <location>
        <begin position="60"/>
        <end position="99"/>
    </location>
</feature>
<dbReference type="InterPro" id="IPR012913">
    <property type="entry name" value="OS9-like_dom"/>
</dbReference>
<protein>
    <recommendedName>
        <fullName evidence="7">Endoplasmic reticulum lectin</fullName>
    </recommendedName>
    <alternativeName>
        <fullName evidence="7">Protein OS-9 homolog</fullName>
    </alternativeName>
</protein>
<evidence type="ECO:0000256" key="7">
    <source>
        <dbReference type="RuleBase" id="RU369099"/>
    </source>
</evidence>